<dbReference type="Proteomes" id="UP000662857">
    <property type="component" value="Chromosome"/>
</dbReference>
<protein>
    <recommendedName>
        <fullName evidence="3">TnpV protein</fullName>
    </recommendedName>
</protein>
<dbReference type="RefSeq" id="WP_239675871.1">
    <property type="nucleotide sequence ID" value="NZ_CP070499.1"/>
</dbReference>
<dbReference type="EMBL" id="CP070499">
    <property type="protein sequence ID" value="QSB13765.1"/>
    <property type="molecule type" value="Genomic_DNA"/>
</dbReference>
<reference evidence="1" key="1">
    <citation type="submission" date="2021-02" db="EMBL/GenBank/DDBJ databases">
        <title>Natrosporangium hydrolyticum gen. nov., sp. nov, a haloalkaliphilic actinobacterium from a soda solonchak soil.</title>
        <authorList>
            <person name="Sorokin D.Y."/>
            <person name="Khijniak T.V."/>
            <person name="Zakharycheva A.P."/>
            <person name="Boueva O.V."/>
            <person name="Ariskina E.V."/>
            <person name="Hahnke R.L."/>
            <person name="Bunk B."/>
            <person name="Sproer C."/>
            <person name="Schumann P."/>
            <person name="Evtushenko L.I."/>
            <person name="Kublanov I.V."/>
        </authorList>
    </citation>
    <scope>NUCLEOTIDE SEQUENCE</scope>
    <source>
        <strain evidence="1">DSM 106523</strain>
    </source>
</reference>
<evidence type="ECO:0000313" key="2">
    <source>
        <dbReference type="Proteomes" id="UP000662857"/>
    </source>
</evidence>
<sequence>MNQYGSQAKRYWQKNLPRQYGQIEDPVAFFGEMGEAMAEQIDELSRQIAGPDQPGEGYLGKLGRLQMARVEAETEVMRELLPQPEDAQQVEGDPAA</sequence>
<dbReference type="AlphaFoldDB" id="A0A895YBX5"/>
<organism evidence="1 2">
    <name type="scientific">Natronosporangium hydrolyticum</name>
    <dbReference type="NCBI Taxonomy" id="2811111"/>
    <lineage>
        <taxon>Bacteria</taxon>
        <taxon>Bacillati</taxon>
        <taxon>Actinomycetota</taxon>
        <taxon>Actinomycetes</taxon>
        <taxon>Micromonosporales</taxon>
        <taxon>Micromonosporaceae</taxon>
        <taxon>Natronosporangium</taxon>
    </lineage>
</organism>
<name>A0A895YBX5_9ACTN</name>
<proteinExistence type="predicted"/>
<evidence type="ECO:0008006" key="3">
    <source>
        <dbReference type="Google" id="ProtNLM"/>
    </source>
</evidence>
<evidence type="ECO:0000313" key="1">
    <source>
        <dbReference type="EMBL" id="QSB13765.1"/>
    </source>
</evidence>
<accession>A0A895YBX5</accession>
<dbReference type="KEGG" id="nhy:JQS43_19695"/>
<keyword evidence="2" id="KW-1185">Reference proteome</keyword>
<gene>
    <name evidence="1" type="ORF">JQS43_19695</name>
</gene>